<feature type="domain" description="Heterokaryon incompatibility" evidence="1">
    <location>
        <begin position="62"/>
        <end position="233"/>
    </location>
</feature>
<dbReference type="EMBL" id="JAJSPL020000057">
    <property type="protein sequence ID" value="KAK7731100.1"/>
    <property type="molecule type" value="Genomic_DNA"/>
</dbReference>
<organism evidence="2 3">
    <name type="scientific">Cytospora paraplurivora</name>
    <dbReference type="NCBI Taxonomy" id="2898453"/>
    <lineage>
        <taxon>Eukaryota</taxon>
        <taxon>Fungi</taxon>
        <taxon>Dikarya</taxon>
        <taxon>Ascomycota</taxon>
        <taxon>Pezizomycotina</taxon>
        <taxon>Sordariomycetes</taxon>
        <taxon>Sordariomycetidae</taxon>
        <taxon>Diaporthales</taxon>
        <taxon>Cytosporaceae</taxon>
        <taxon>Cytospora</taxon>
    </lineage>
</organism>
<dbReference type="PANTHER" id="PTHR24148:SF64">
    <property type="entry name" value="HETEROKARYON INCOMPATIBILITY DOMAIN-CONTAINING PROTEIN"/>
    <property type="match status" value="1"/>
</dbReference>
<proteinExistence type="predicted"/>
<evidence type="ECO:0000313" key="3">
    <source>
        <dbReference type="Proteomes" id="UP001320245"/>
    </source>
</evidence>
<comment type="caution">
    <text evidence="2">The sequence shown here is derived from an EMBL/GenBank/DDBJ whole genome shotgun (WGS) entry which is preliminary data.</text>
</comment>
<evidence type="ECO:0000313" key="2">
    <source>
        <dbReference type="EMBL" id="KAK7731100.1"/>
    </source>
</evidence>
<protein>
    <recommendedName>
        <fullName evidence="1">Heterokaryon incompatibility domain-containing protein</fullName>
    </recommendedName>
</protein>
<dbReference type="InterPro" id="IPR052895">
    <property type="entry name" value="HetReg/Transcr_Mod"/>
</dbReference>
<accession>A0AAN9YAX3</accession>
<keyword evidence="3" id="KW-1185">Reference proteome</keyword>
<evidence type="ECO:0000259" key="1">
    <source>
        <dbReference type="Pfam" id="PF06985"/>
    </source>
</evidence>
<reference evidence="2 3" key="1">
    <citation type="journal article" date="2023" name="PLoS ONE">
        <title>Cytospora paraplurivora sp. nov. isolated from orchards with fruit tree decline syndrome in Ontario, Canada.</title>
        <authorList>
            <person name="Ilyukhin E."/>
            <person name="Nguyen H.D.T."/>
            <person name="Castle A.J."/>
            <person name="Ellouze W."/>
        </authorList>
    </citation>
    <scope>NUCLEOTIDE SEQUENCE [LARGE SCALE GENOMIC DNA]</scope>
    <source>
        <strain evidence="2 3">FDS-564</strain>
    </source>
</reference>
<sequence>MEDDRLSGAGASEAIRPFFYNPLRVIGPPQVHEFRLLKIHRNHDQVIACDLLSFQVHHAPSYRALSYTWKSPFDHETSESQAVSETRAVGDTRDREVVEDILVNGQPVKVGLNLAAGLRAIRDWHNDGGDEFVWADAVCIDQANYNERAYQVAIMGEIYSNADSVVIWLGEEAQDSDLALSFLKVLARCRRNYETGRARILAMAQDPKCLRQWRALSALMRRRWFERAWVLQETVLARKALFCCGRTTLSDADMLDGFQALWHAGDRLWDTFSKGDGVKLHVPTRNFMNGMTRVRGARLDGKLYSILTVHHRSMSLVATDPRDYVYAKISISNDGHLVNITYREPVEKIYTRFVLDYINGKESLDIIHFDARPRTTPGLPSWVPDWKAGFGAAPLQPGHEDNPDTTLRYFTASKGETARNIRFDEALNALTCKGYIIDKVDGVSRAEEASFMGSEPERPVSQPRSSQCAYAGGDAEIFEALWRTMTRSRDELDNALEPPAVATLVTSSLAAEKRLDEGQDPRLTRFDNAVYGLRGFKVFGKAISNRVAKSPQALEGTPTSVTAHTRGVVEDALTRGMMFRRLITTEGGYLGTAPIESESGDIVALLFGSNVPVILRRSGGNDAYQLVGSANLHGVMYGEVFEARQKKGESPETITLI</sequence>
<name>A0AAN9YAX3_9PEZI</name>
<dbReference type="AlphaFoldDB" id="A0AAN9YAX3"/>
<dbReference type="InterPro" id="IPR010730">
    <property type="entry name" value="HET"/>
</dbReference>
<dbReference type="Pfam" id="PF26639">
    <property type="entry name" value="Het-6_barrel"/>
    <property type="match status" value="1"/>
</dbReference>
<gene>
    <name evidence="2" type="ORF">SLS53_008818</name>
</gene>
<dbReference type="PANTHER" id="PTHR24148">
    <property type="entry name" value="ANKYRIN REPEAT DOMAIN-CONTAINING PROTEIN 39 HOMOLOG-RELATED"/>
    <property type="match status" value="1"/>
</dbReference>
<dbReference type="Proteomes" id="UP001320245">
    <property type="component" value="Unassembled WGS sequence"/>
</dbReference>
<dbReference type="Pfam" id="PF06985">
    <property type="entry name" value="HET"/>
    <property type="match status" value="1"/>
</dbReference>